<organism evidence="3">
    <name type="scientific">Cladocopium goreaui</name>
    <dbReference type="NCBI Taxonomy" id="2562237"/>
    <lineage>
        <taxon>Eukaryota</taxon>
        <taxon>Sar</taxon>
        <taxon>Alveolata</taxon>
        <taxon>Dinophyceae</taxon>
        <taxon>Suessiales</taxon>
        <taxon>Symbiodiniaceae</taxon>
        <taxon>Cladocopium</taxon>
    </lineage>
</organism>
<dbReference type="InterPro" id="IPR028889">
    <property type="entry name" value="USP"/>
</dbReference>
<evidence type="ECO:0000313" key="6">
    <source>
        <dbReference type="Proteomes" id="UP001152797"/>
    </source>
</evidence>
<feature type="domain" description="USP" evidence="2">
    <location>
        <begin position="211"/>
        <end position="552"/>
    </location>
</feature>
<evidence type="ECO:0000313" key="4">
    <source>
        <dbReference type="EMBL" id="CAL1172988.1"/>
    </source>
</evidence>
<dbReference type="InterPro" id="IPR038765">
    <property type="entry name" value="Papain-like_cys_pep_sf"/>
</dbReference>
<dbReference type="InterPro" id="IPR050164">
    <property type="entry name" value="Peptidase_C19"/>
</dbReference>
<dbReference type="EMBL" id="CAMXCT010006760">
    <property type="protein sequence ID" value="CAI4019613.1"/>
    <property type="molecule type" value="Genomic_DNA"/>
</dbReference>
<dbReference type="PROSITE" id="PS50235">
    <property type="entry name" value="USP_3"/>
    <property type="match status" value="1"/>
</dbReference>
<feature type="compositionally biased region" description="Basic and acidic residues" evidence="1">
    <location>
        <begin position="168"/>
        <end position="181"/>
    </location>
</feature>
<dbReference type="SUPFAM" id="SSF54001">
    <property type="entry name" value="Cysteine proteinases"/>
    <property type="match status" value="1"/>
</dbReference>
<accession>A0A9P1M5B4</accession>
<dbReference type="PANTHER" id="PTHR24006">
    <property type="entry name" value="UBIQUITIN CARBOXYL-TERMINAL HYDROLASE"/>
    <property type="match status" value="1"/>
</dbReference>
<feature type="compositionally biased region" description="Polar residues" evidence="1">
    <location>
        <begin position="185"/>
        <end position="200"/>
    </location>
</feature>
<dbReference type="CDD" id="cd02257">
    <property type="entry name" value="Peptidase_C19"/>
    <property type="match status" value="1"/>
</dbReference>
<evidence type="ECO:0000259" key="2">
    <source>
        <dbReference type="PROSITE" id="PS50235"/>
    </source>
</evidence>
<dbReference type="GO" id="GO:0016579">
    <property type="term" value="P:protein deubiquitination"/>
    <property type="evidence" value="ECO:0007669"/>
    <property type="project" value="InterPro"/>
</dbReference>
<name>A0A9P1M5B4_9DINO</name>
<evidence type="ECO:0000313" key="5">
    <source>
        <dbReference type="EMBL" id="CAL4806925.1"/>
    </source>
</evidence>
<dbReference type="EMBL" id="CAMXCT020006760">
    <property type="protein sequence ID" value="CAL1172988.1"/>
    <property type="molecule type" value="Genomic_DNA"/>
</dbReference>
<reference evidence="4" key="2">
    <citation type="submission" date="2024-04" db="EMBL/GenBank/DDBJ databases">
        <authorList>
            <person name="Chen Y."/>
            <person name="Shah S."/>
            <person name="Dougan E. K."/>
            <person name="Thang M."/>
            <person name="Chan C."/>
        </authorList>
    </citation>
    <scope>NUCLEOTIDE SEQUENCE [LARGE SCALE GENOMIC DNA]</scope>
</reference>
<dbReference type="PROSITE" id="PS00973">
    <property type="entry name" value="USP_2"/>
    <property type="match status" value="1"/>
</dbReference>
<dbReference type="OrthoDB" id="419330at2759"/>
<feature type="compositionally biased region" description="Low complexity" evidence="1">
    <location>
        <begin position="457"/>
        <end position="469"/>
    </location>
</feature>
<comment type="caution">
    <text evidence="3">The sequence shown here is derived from an EMBL/GenBank/DDBJ whole genome shotgun (WGS) entry which is preliminary data.</text>
</comment>
<feature type="compositionally biased region" description="Polar residues" evidence="1">
    <location>
        <begin position="99"/>
        <end position="113"/>
    </location>
</feature>
<dbReference type="GO" id="GO:0004843">
    <property type="term" value="F:cysteine-type deubiquitinase activity"/>
    <property type="evidence" value="ECO:0007669"/>
    <property type="project" value="InterPro"/>
</dbReference>
<feature type="compositionally biased region" description="Basic and acidic residues" evidence="1">
    <location>
        <begin position="114"/>
        <end position="144"/>
    </location>
</feature>
<dbReference type="EMBL" id="CAMXCT030006760">
    <property type="protein sequence ID" value="CAL4806925.1"/>
    <property type="molecule type" value="Genomic_DNA"/>
</dbReference>
<dbReference type="Proteomes" id="UP001152797">
    <property type="component" value="Unassembled WGS sequence"/>
</dbReference>
<dbReference type="AlphaFoldDB" id="A0A9P1M5B4"/>
<protein>
    <submittedName>
        <fullName evidence="5">Ubiquitin carboxyl-terminal hydrolase 23</fullName>
    </submittedName>
</protein>
<gene>
    <name evidence="3" type="ORF">C1SCF055_LOCUS44106</name>
</gene>
<dbReference type="Pfam" id="PF00443">
    <property type="entry name" value="UCH"/>
    <property type="match status" value="1"/>
</dbReference>
<evidence type="ECO:0000256" key="1">
    <source>
        <dbReference type="SAM" id="MobiDB-lite"/>
    </source>
</evidence>
<dbReference type="InterPro" id="IPR018200">
    <property type="entry name" value="USP_CS"/>
</dbReference>
<dbReference type="InterPro" id="IPR001394">
    <property type="entry name" value="Peptidase_C19_UCH"/>
</dbReference>
<proteinExistence type="predicted"/>
<dbReference type="Gene3D" id="3.90.70.10">
    <property type="entry name" value="Cysteine proteinases"/>
    <property type="match status" value="1"/>
</dbReference>
<reference evidence="3" key="1">
    <citation type="submission" date="2022-10" db="EMBL/GenBank/DDBJ databases">
        <authorList>
            <person name="Chen Y."/>
            <person name="Dougan E. K."/>
            <person name="Chan C."/>
            <person name="Rhodes N."/>
            <person name="Thang M."/>
        </authorList>
    </citation>
    <scope>NUCLEOTIDE SEQUENCE</scope>
</reference>
<keyword evidence="6" id="KW-1185">Reference proteome</keyword>
<feature type="region of interest" description="Disordered" evidence="1">
    <location>
        <begin position="99"/>
        <end position="202"/>
    </location>
</feature>
<dbReference type="GO" id="GO:0005634">
    <property type="term" value="C:nucleus"/>
    <property type="evidence" value="ECO:0007669"/>
    <property type="project" value="TreeGrafter"/>
</dbReference>
<evidence type="ECO:0000313" key="3">
    <source>
        <dbReference type="EMBL" id="CAI4019613.1"/>
    </source>
</evidence>
<sequence>MSFNITAQYFLDDVEVPNSLVTGRLTIQMKFIPFLNQKRMLHPRTNGTISLSKQIAEPQLEDGLVRIYPFNGLELRITCQPSEDAAKLYQQVVERYEKNTQAASPAPTISPQKSTEEAEQNRKRKRHVDDVFEHMSSQGREELTKFSAPSAKRRDIDSMTTSVPERNSLGREAGRIMRREPQPPSSVLQRRPSNPPQDSSIYGGYRPSLAFGLQNLGNTCYLNAVTQAVSSLREFVDDLRSMPKQLPEVTNGALFQRTVEILTRMQATNSLPVALSPAKLREQIAIAAPMFRGNGQQDAHEFFLEYMNQLHDELLRAHQAFEAKHGKGEEHVLATQSHFDALVERQLTCVQCGQARTVLERFRDFSLDFSGSTHAEQLPTMLRRYFQPELLEAKCEHCNAAEANLDTNLREAPRVLVLHLKRFMPDMEKQCYEKQHQAVDIPGMLDLGATLSGKAVSASPPRLPARPLAPLAPAPESPETSPVKETTYSHLRYGLRAIVAHEGASPRSGHYVCYAKSSSGPWFLYDDSRVTRLPQEPRDLGRKAYMLFYVLNGAES</sequence>
<feature type="region of interest" description="Disordered" evidence="1">
    <location>
        <begin position="456"/>
        <end position="485"/>
    </location>
</feature>
<keyword evidence="5" id="KW-0378">Hydrolase</keyword>
<dbReference type="GO" id="GO:0005829">
    <property type="term" value="C:cytosol"/>
    <property type="evidence" value="ECO:0007669"/>
    <property type="project" value="TreeGrafter"/>
</dbReference>